<evidence type="ECO:0000256" key="5">
    <source>
        <dbReference type="ARBA" id="ARBA00075134"/>
    </source>
</evidence>
<dbReference type="PANTHER" id="PTHR23389">
    <property type="entry name" value="CHROMOSOME TRANSMISSION FIDELITY FACTOR 18"/>
    <property type="match status" value="1"/>
</dbReference>
<dbReference type="GO" id="GO:0005524">
    <property type="term" value="F:ATP binding"/>
    <property type="evidence" value="ECO:0007669"/>
    <property type="project" value="InterPro"/>
</dbReference>
<evidence type="ECO:0000256" key="6">
    <source>
        <dbReference type="ARBA" id="ARBA00077727"/>
    </source>
</evidence>
<evidence type="ECO:0000256" key="2">
    <source>
        <dbReference type="ARBA" id="ARBA00022705"/>
    </source>
</evidence>
<dbReference type="GO" id="GO:0003689">
    <property type="term" value="F:DNA clamp loader activity"/>
    <property type="evidence" value="ECO:0007669"/>
    <property type="project" value="InterPro"/>
</dbReference>
<evidence type="ECO:0000313" key="9">
    <source>
        <dbReference type="Proteomes" id="UP000270296"/>
    </source>
</evidence>
<dbReference type="Gene3D" id="1.10.8.60">
    <property type="match status" value="1"/>
</dbReference>
<dbReference type="PIRSF" id="PIRSF036578">
    <property type="entry name" value="RFC1"/>
    <property type="match status" value="1"/>
</dbReference>
<dbReference type="Pfam" id="PF08519">
    <property type="entry name" value="RFC1"/>
    <property type="match status" value="1"/>
</dbReference>
<protein>
    <recommendedName>
        <fullName evidence="6">Activator 1 large subunit</fullName>
    </recommendedName>
    <alternativeName>
        <fullName evidence="5">Replication factor C 140 kDa subunit</fullName>
    </alternativeName>
</protein>
<dbReference type="Pfam" id="PF00004">
    <property type="entry name" value="AAA"/>
    <property type="match status" value="1"/>
</dbReference>
<dbReference type="SUPFAM" id="SSF48019">
    <property type="entry name" value="post-AAA+ oligomerization domain-like"/>
    <property type="match status" value="1"/>
</dbReference>
<proteinExistence type="inferred from homology"/>
<dbReference type="InterPro" id="IPR003593">
    <property type="entry name" value="AAA+_ATPase"/>
</dbReference>
<reference evidence="10" key="1">
    <citation type="submission" date="2016-06" db="UniProtKB">
        <authorList>
            <consortium name="WormBaseParasite"/>
        </authorList>
    </citation>
    <scope>IDENTIFICATION</scope>
</reference>
<dbReference type="InterPro" id="IPR013725">
    <property type="entry name" value="DNA_replication_fac_RFC1_C"/>
</dbReference>
<dbReference type="WBParaSite" id="SBAD_0001223701-mRNA-1">
    <property type="protein sequence ID" value="SBAD_0001223701-mRNA-1"/>
    <property type="gene ID" value="SBAD_0001223701"/>
</dbReference>
<name>A0A183J7J3_9BILA</name>
<dbReference type="FunFam" id="1.20.272.10:FF:000005">
    <property type="entry name" value="Replication factor C subunit 1"/>
    <property type="match status" value="1"/>
</dbReference>
<feature type="domain" description="AAA+ ATPase" evidence="7">
    <location>
        <begin position="25"/>
        <end position="166"/>
    </location>
</feature>
<accession>A0A183J7J3</accession>
<dbReference type="EMBL" id="UZAM01016477">
    <property type="protein sequence ID" value="VDP43392.1"/>
    <property type="molecule type" value="Genomic_DNA"/>
</dbReference>
<evidence type="ECO:0000259" key="7">
    <source>
        <dbReference type="SMART" id="SM00382"/>
    </source>
</evidence>
<evidence type="ECO:0000313" key="8">
    <source>
        <dbReference type="EMBL" id="VDP43392.1"/>
    </source>
</evidence>
<evidence type="ECO:0000313" key="10">
    <source>
        <dbReference type="WBParaSite" id="SBAD_0001223701-mRNA-1"/>
    </source>
</evidence>
<dbReference type="CDD" id="cd00009">
    <property type="entry name" value="AAA"/>
    <property type="match status" value="1"/>
</dbReference>
<dbReference type="AlphaFoldDB" id="A0A183J7J3"/>
<comment type="subunit">
    <text evidence="4">Large subunit of the RFC complex, an heteropentameric complex consisting of RFC1 and four small subunits RFC2, RFC3, RFC4 and RFC5; the RFC complex interacts with PCNA and the interaction involves RFC1.</text>
</comment>
<reference evidence="8 9" key="2">
    <citation type="submission" date="2018-11" db="EMBL/GenBank/DDBJ databases">
        <authorList>
            <consortium name="Pathogen Informatics"/>
        </authorList>
    </citation>
    <scope>NUCLEOTIDE SEQUENCE [LARGE SCALE GENOMIC DNA]</scope>
</reference>
<dbReference type="GO" id="GO:0006281">
    <property type="term" value="P:DNA repair"/>
    <property type="evidence" value="ECO:0007669"/>
    <property type="project" value="InterPro"/>
</dbReference>
<dbReference type="GO" id="GO:0005663">
    <property type="term" value="C:DNA replication factor C complex"/>
    <property type="evidence" value="ECO:0007669"/>
    <property type="project" value="InterPro"/>
</dbReference>
<dbReference type="GO" id="GO:0006260">
    <property type="term" value="P:DNA replication"/>
    <property type="evidence" value="ECO:0007669"/>
    <property type="project" value="UniProtKB-KW"/>
</dbReference>
<dbReference type="SMART" id="SM00382">
    <property type="entry name" value="AAA"/>
    <property type="match status" value="1"/>
</dbReference>
<dbReference type="Gene3D" id="1.20.272.10">
    <property type="match status" value="1"/>
</dbReference>
<dbReference type="InterPro" id="IPR027417">
    <property type="entry name" value="P-loop_NTPase"/>
</dbReference>
<dbReference type="OrthoDB" id="446168at2759"/>
<dbReference type="FunFam" id="3.40.50.300:FF:000395">
    <property type="entry name" value="Replication factor C subunit 1"/>
    <property type="match status" value="1"/>
</dbReference>
<evidence type="ECO:0000256" key="4">
    <source>
        <dbReference type="ARBA" id="ARBA00064311"/>
    </source>
</evidence>
<dbReference type="PANTHER" id="PTHR23389:SF6">
    <property type="entry name" value="REPLICATION FACTOR C SUBUNIT 1"/>
    <property type="match status" value="1"/>
</dbReference>
<dbReference type="FunFam" id="1.10.8.60:FF:000021">
    <property type="entry name" value="Replication factor C subunit 1"/>
    <property type="match status" value="1"/>
</dbReference>
<dbReference type="GO" id="GO:0003677">
    <property type="term" value="F:DNA binding"/>
    <property type="evidence" value="ECO:0007669"/>
    <property type="project" value="InterPro"/>
</dbReference>
<dbReference type="Pfam" id="PF25361">
    <property type="entry name" value="AAA_lid_RFC1"/>
    <property type="match status" value="1"/>
</dbReference>
<dbReference type="InterPro" id="IPR003959">
    <property type="entry name" value="ATPase_AAA_core"/>
</dbReference>
<dbReference type="InterPro" id="IPR008921">
    <property type="entry name" value="DNA_pol3_clamp-load_cplx_C"/>
</dbReference>
<evidence type="ECO:0000256" key="3">
    <source>
        <dbReference type="ARBA" id="ARBA00054501"/>
    </source>
</evidence>
<evidence type="ECO:0000256" key="1">
    <source>
        <dbReference type="ARBA" id="ARBA00006116"/>
    </source>
</evidence>
<keyword evidence="2" id="KW-0235">DNA replication</keyword>
<keyword evidence="9" id="KW-1185">Reference proteome</keyword>
<dbReference type="InterPro" id="IPR012178">
    <property type="entry name" value="RFC1"/>
</dbReference>
<dbReference type="SUPFAM" id="SSF52540">
    <property type="entry name" value="P-loop containing nucleoside triphosphate hydrolases"/>
    <property type="match status" value="1"/>
</dbReference>
<sequence length="484" mass="54889">MYLFNIGQPYTFLCRSRGADDDGSAYKAALLSGPPGVGKTTTAELCCKELNLPYLALNASDTRNKKYLQSILSGSINCHTMIEYFSQNQNRGPVPGALKPSFHVLIMDEVDGMSGNEDRAGLQELIAMIKRTSIPIICICNDRQNRKIQSLANHCFDLRFHKPQVQQIRGAMMSIAYKEHLRISSASMDLIIETCRHDIRQVLYVLSVIAASQNEINFHDARMTALQAQKDVAMSVFDVTRLLFSDNEETRNKTILDKAEWFFTDYSLVPLFVQENYINVSSSKAQSVNDQLDRLSVAADLIAYGDVLEKQIRTGGDWSLLSEEAMLAAVLPCDHVKGRLHRQIFFPQWFGKNSKSGRLLRLLYLLNMHMSLHVSSNLNSLNLEYMPLLRKSITNALITNGPEGIDQAIELCDSYDLQKDDIDFIMEMGQWPHRPDPMSKVPSKVSIFFKIIRLLVCCFISTIEFLESSVLWNVTYRIFESKII</sequence>
<dbReference type="GO" id="GO:0016887">
    <property type="term" value="F:ATP hydrolysis activity"/>
    <property type="evidence" value="ECO:0007669"/>
    <property type="project" value="InterPro"/>
</dbReference>
<comment type="similarity">
    <text evidence="1">Belongs to the activator 1 large subunit family.</text>
</comment>
<gene>
    <name evidence="8" type="ORF">SBAD_LOCUS11841</name>
</gene>
<dbReference type="Gene3D" id="3.40.50.300">
    <property type="entry name" value="P-loop containing nucleotide triphosphate hydrolases"/>
    <property type="match status" value="1"/>
</dbReference>
<organism evidence="10">
    <name type="scientific">Soboliphyme baturini</name>
    <dbReference type="NCBI Taxonomy" id="241478"/>
    <lineage>
        <taxon>Eukaryota</taxon>
        <taxon>Metazoa</taxon>
        <taxon>Ecdysozoa</taxon>
        <taxon>Nematoda</taxon>
        <taxon>Enoplea</taxon>
        <taxon>Dorylaimia</taxon>
        <taxon>Dioctophymatida</taxon>
        <taxon>Dioctophymatoidea</taxon>
        <taxon>Soboliphymatidae</taxon>
        <taxon>Soboliphyme</taxon>
    </lineage>
</organism>
<dbReference type="GO" id="GO:0005634">
    <property type="term" value="C:nucleus"/>
    <property type="evidence" value="ECO:0007669"/>
    <property type="project" value="TreeGrafter"/>
</dbReference>
<comment type="function">
    <text evidence="3">Subunit of the replication factor C (RFC) complex which acts during elongation of primed DNA templates by DNA polymerases delta and epsilon, and is necessary for ATP-dependent loading of proliferating cell nuclear antigen (PCNA) onto primed DNA. This subunit binds to the primer-template junction. Binds the PO-B transcription element as well as other GA rich DNA sequences. Can bind single- or double-stranded DNA.</text>
</comment>
<dbReference type="Proteomes" id="UP000270296">
    <property type="component" value="Unassembled WGS sequence"/>
</dbReference>